<feature type="transmembrane region" description="Helical" evidence="9">
    <location>
        <begin position="14"/>
        <end position="37"/>
    </location>
</feature>
<evidence type="ECO:0000256" key="1">
    <source>
        <dbReference type="ARBA" id="ARBA00000085"/>
    </source>
</evidence>
<evidence type="ECO:0000259" key="11">
    <source>
        <dbReference type="PROSITE" id="PS50885"/>
    </source>
</evidence>
<keyword evidence="7" id="KW-0902">Two-component regulatory system</keyword>
<dbReference type="PANTHER" id="PTHR43711:SF1">
    <property type="entry name" value="HISTIDINE KINASE 1"/>
    <property type="match status" value="1"/>
</dbReference>
<proteinExistence type="predicted"/>
<evidence type="ECO:0000256" key="5">
    <source>
        <dbReference type="ARBA" id="ARBA00022679"/>
    </source>
</evidence>
<dbReference type="InterPro" id="IPR003594">
    <property type="entry name" value="HATPase_dom"/>
</dbReference>
<gene>
    <name evidence="12" type="ORF">IAC39_00130</name>
</gene>
<evidence type="ECO:0000256" key="4">
    <source>
        <dbReference type="ARBA" id="ARBA00022553"/>
    </source>
</evidence>
<evidence type="ECO:0000256" key="6">
    <source>
        <dbReference type="ARBA" id="ARBA00022777"/>
    </source>
</evidence>
<dbReference type="EMBL" id="DVLL01000001">
    <property type="protein sequence ID" value="HIT58123.1"/>
    <property type="molecule type" value="Genomic_DNA"/>
</dbReference>
<comment type="subcellular location">
    <subcellularLocation>
        <location evidence="2">Membrane</location>
    </subcellularLocation>
</comment>
<keyword evidence="9" id="KW-0812">Transmembrane</keyword>
<dbReference type="CDD" id="cd06225">
    <property type="entry name" value="HAMP"/>
    <property type="match status" value="1"/>
</dbReference>
<dbReference type="InterPro" id="IPR050736">
    <property type="entry name" value="Sensor_HK_Regulatory"/>
</dbReference>
<dbReference type="FunFam" id="3.30.565.10:FF:000006">
    <property type="entry name" value="Sensor histidine kinase WalK"/>
    <property type="match status" value="1"/>
</dbReference>
<accession>A0A9D1GRP2</accession>
<keyword evidence="6 12" id="KW-0418">Kinase</keyword>
<name>A0A9D1GRP2_9FIRM</name>
<dbReference type="InterPro" id="IPR036097">
    <property type="entry name" value="HisK_dim/P_sf"/>
</dbReference>
<dbReference type="InterPro" id="IPR005467">
    <property type="entry name" value="His_kinase_dom"/>
</dbReference>
<protein>
    <recommendedName>
        <fullName evidence="3">histidine kinase</fullName>
        <ecNumber evidence="3">2.7.13.3</ecNumber>
    </recommendedName>
</protein>
<dbReference type="Gene3D" id="1.10.287.130">
    <property type="match status" value="1"/>
</dbReference>
<keyword evidence="4" id="KW-0597">Phosphoprotein</keyword>
<reference evidence="12" key="2">
    <citation type="journal article" date="2021" name="PeerJ">
        <title>Extensive microbial diversity within the chicken gut microbiome revealed by metagenomics and culture.</title>
        <authorList>
            <person name="Gilroy R."/>
            <person name="Ravi A."/>
            <person name="Getino M."/>
            <person name="Pursley I."/>
            <person name="Horton D.L."/>
            <person name="Alikhan N.F."/>
            <person name="Baker D."/>
            <person name="Gharbi K."/>
            <person name="Hall N."/>
            <person name="Watson M."/>
            <person name="Adriaenssens E.M."/>
            <person name="Foster-Nyarko E."/>
            <person name="Jarju S."/>
            <person name="Secka A."/>
            <person name="Antonio M."/>
            <person name="Oren A."/>
            <person name="Chaudhuri R.R."/>
            <person name="La Ragione R."/>
            <person name="Hildebrand F."/>
            <person name="Pallen M.J."/>
        </authorList>
    </citation>
    <scope>NUCLEOTIDE SEQUENCE</scope>
    <source>
        <strain evidence="12">CHK33-4379</strain>
    </source>
</reference>
<dbReference type="PROSITE" id="PS50109">
    <property type="entry name" value="HIS_KIN"/>
    <property type="match status" value="1"/>
</dbReference>
<dbReference type="CDD" id="cd00082">
    <property type="entry name" value="HisKA"/>
    <property type="match status" value="1"/>
</dbReference>
<dbReference type="SMART" id="SM00387">
    <property type="entry name" value="HATPase_c"/>
    <property type="match status" value="1"/>
</dbReference>
<evidence type="ECO:0000256" key="3">
    <source>
        <dbReference type="ARBA" id="ARBA00012438"/>
    </source>
</evidence>
<dbReference type="SUPFAM" id="SSF55874">
    <property type="entry name" value="ATPase domain of HSP90 chaperone/DNA topoisomerase II/histidine kinase"/>
    <property type="match status" value="1"/>
</dbReference>
<organism evidence="12 13">
    <name type="scientific">Candidatus Faeciplasma pullistercoris</name>
    <dbReference type="NCBI Taxonomy" id="2840800"/>
    <lineage>
        <taxon>Bacteria</taxon>
        <taxon>Bacillati</taxon>
        <taxon>Bacillota</taxon>
        <taxon>Clostridia</taxon>
        <taxon>Eubacteriales</taxon>
        <taxon>Oscillospiraceae</taxon>
        <taxon>Oscillospiraceae incertae sedis</taxon>
        <taxon>Candidatus Faeciplasma</taxon>
    </lineage>
</organism>
<dbReference type="PRINTS" id="PR00344">
    <property type="entry name" value="BCTRLSENSOR"/>
</dbReference>
<dbReference type="AlphaFoldDB" id="A0A9D1GRP2"/>
<comment type="caution">
    <text evidence="12">The sequence shown here is derived from an EMBL/GenBank/DDBJ whole genome shotgun (WGS) entry which is preliminary data.</text>
</comment>
<evidence type="ECO:0000313" key="13">
    <source>
        <dbReference type="Proteomes" id="UP000824136"/>
    </source>
</evidence>
<dbReference type="Pfam" id="PF02518">
    <property type="entry name" value="HATPase_c"/>
    <property type="match status" value="1"/>
</dbReference>
<evidence type="ECO:0000256" key="2">
    <source>
        <dbReference type="ARBA" id="ARBA00004370"/>
    </source>
</evidence>
<evidence type="ECO:0000259" key="10">
    <source>
        <dbReference type="PROSITE" id="PS50109"/>
    </source>
</evidence>
<keyword evidence="9" id="KW-1133">Transmembrane helix</keyword>
<keyword evidence="8 9" id="KW-0472">Membrane</keyword>
<dbReference type="GO" id="GO:0016020">
    <property type="term" value="C:membrane"/>
    <property type="evidence" value="ECO:0007669"/>
    <property type="project" value="UniProtKB-SubCell"/>
</dbReference>
<dbReference type="Proteomes" id="UP000824136">
    <property type="component" value="Unassembled WGS sequence"/>
</dbReference>
<reference evidence="12" key="1">
    <citation type="submission" date="2020-10" db="EMBL/GenBank/DDBJ databases">
        <authorList>
            <person name="Gilroy R."/>
        </authorList>
    </citation>
    <scope>NUCLEOTIDE SEQUENCE</scope>
    <source>
        <strain evidence="12">CHK33-4379</strain>
    </source>
</reference>
<dbReference type="Gene3D" id="6.10.340.10">
    <property type="match status" value="1"/>
</dbReference>
<dbReference type="InterPro" id="IPR004358">
    <property type="entry name" value="Sig_transdc_His_kin-like_C"/>
</dbReference>
<dbReference type="SMART" id="SM00304">
    <property type="entry name" value="HAMP"/>
    <property type="match status" value="1"/>
</dbReference>
<evidence type="ECO:0000256" key="7">
    <source>
        <dbReference type="ARBA" id="ARBA00023012"/>
    </source>
</evidence>
<feature type="domain" description="HAMP" evidence="11">
    <location>
        <begin position="195"/>
        <end position="247"/>
    </location>
</feature>
<dbReference type="SUPFAM" id="SSF158472">
    <property type="entry name" value="HAMP domain-like"/>
    <property type="match status" value="1"/>
</dbReference>
<dbReference type="InterPro" id="IPR036890">
    <property type="entry name" value="HATPase_C_sf"/>
</dbReference>
<dbReference type="PROSITE" id="PS50885">
    <property type="entry name" value="HAMP"/>
    <property type="match status" value="1"/>
</dbReference>
<keyword evidence="5" id="KW-0808">Transferase</keyword>
<evidence type="ECO:0000313" key="12">
    <source>
        <dbReference type="EMBL" id="HIT58123.1"/>
    </source>
</evidence>
<feature type="transmembrane region" description="Helical" evidence="9">
    <location>
        <begin position="168"/>
        <end position="194"/>
    </location>
</feature>
<feature type="domain" description="Histidine kinase" evidence="10">
    <location>
        <begin position="255"/>
        <end position="468"/>
    </location>
</feature>
<comment type="catalytic activity">
    <reaction evidence="1">
        <text>ATP + protein L-histidine = ADP + protein N-phospho-L-histidine.</text>
        <dbReference type="EC" id="2.7.13.3"/>
    </reaction>
</comment>
<evidence type="ECO:0000256" key="9">
    <source>
        <dbReference type="SAM" id="Phobius"/>
    </source>
</evidence>
<dbReference type="SUPFAM" id="SSF47384">
    <property type="entry name" value="Homodimeric domain of signal transducing histidine kinase"/>
    <property type="match status" value="1"/>
</dbReference>
<sequence length="470" mass="51954">MLDLFKKQSITRRWLINSMGIVVAVLIVVEILALILADNYYSSAIRQSLVSTLEGISAELKNYQSSAGYSAEVRSLVESFPEKEKFELMTIGSSGSTTLTSSGFQPSEWMDLGDYEAAKSSETGTSLSETTLKSGEHVMVYTVMLPGPVEEYSAMRIMTSLDGVRGQLLRLGIMLSAVLLGIVLLMLFSGMYFVRSIVIPVRQMCSIAHNYASGDFRERIEKTKEDEIGELADAINYMATELENSDKVKNEFISSVSHELRTPLTAIKGWSETALEMPDDPETVQKAMRVITGETQRLSEMVEELLDFSRIQDGRFTLRKETCDILAELGEAVLIYTERAKSLELELKYYEPQMLPFVYGDRARLRQVFINIIDNAVKYSNPGGTVSVEAYEQKGDIVVLVSDTGVGISPDDLPKVKTKFYKANHTRRGSGIGLAVANEIVEMHGGSLIINSVLGKGTTVMITLPGMTES</sequence>
<dbReference type="SMART" id="SM00388">
    <property type="entry name" value="HisKA"/>
    <property type="match status" value="1"/>
</dbReference>
<dbReference type="Pfam" id="PF00672">
    <property type="entry name" value="HAMP"/>
    <property type="match status" value="1"/>
</dbReference>
<dbReference type="FunFam" id="1.10.287.130:FF:000001">
    <property type="entry name" value="Two-component sensor histidine kinase"/>
    <property type="match status" value="1"/>
</dbReference>
<dbReference type="GO" id="GO:0000155">
    <property type="term" value="F:phosphorelay sensor kinase activity"/>
    <property type="evidence" value="ECO:0007669"/>
    <property type="project" value="InterPro"/>
</dbReference>
<dbReference type="PANTHER" id="PTHR43711">
    <property type="entry name" value="TWO-COMPONENT HISTIDINE KINASE"/>
    <property type="match status" value="1"/>
</dbReference>
<dbReference type="Gene3D" id="3.30.565.10">
    <property type="entry name" value="Histidine kinase-like ATPase, C-terminal domain"/>
    <property type="match status" value="1"/>
</dbReference>
<dbReference type="InterPro" id="IPR003660">
    <property type="entry name" value="HAMP_dom"/>
</dbReference>
<dbReference type="Pfam" id="PF00512">
    <property type="entry name" value="HisKA"/>
    <property type="match status" value="1"/>
</dbReference>
<evidence type="ECO:0000256" key="8">
    <source>
        <dbReference type="ARBA" id="ARBA00023136"/>
    </source>
</evidence>
<dbReference type="InterPro" id="IPR003661">
    <property type="entry name" value="HisK_dim/P_dom"/>
</dbReference>
<dbReference type="EC" id="2.7.13.3" evidence="3"/>